<feature type="transmembrane region" description="Helical" evidence="6">
    <location>
        <begin position="119"/>
        <end position="137"/>
    </location>
</feature>
<name>Q0VR11_ALCBS</name>
<protein>
    <submittedName>
        <fullName evidence="7">Cell surface polysaccharide transporter</fullName>
    </submittedName>
</protein>
<feature type="transmembrane region" description="Helical" evidence="6">
    <location>
        <begin position="157"/>
        <end position="174"/>
    </location>
</feature>
<dbReference type="Proteomes" id="UP000008871">
    <property type="component" value="Chromosome"/>
</dbReference>
<evidence type="ECO:0000256" key="5">
    <source>
        <dbReference type="ARBA" id="ARBA00023136"/>
    </source>
</evidence>
<dbReference type="GO" id="GO:0005886">
    <property type="term" value="C:plasma membrane"/>
    <property type="evidence" value="ECO:0007669"/>
    <property type="project" value="UniProtKB-SubCell"/>
</dbReference>
<organism evidence="7 8">
    <name type="scientific">Alcanivorax borkumensis (strain ATCC 700651 / DSM 11573 / NCIMB 13689 / SK2)</name>
    <dbReference type="NCBI Taxonomy" id="393595"/>
    <lineage>
        <taxon>Bacteria</taxon>
        <taxon>Pseudomonadati</taxon>
        <taxon>Pseudomonadota</taxon>
        <taxon>Gammaproteobacteria</taxon>
        <taxon>Oceanospirillales</taxon>
        <taxon>Alcanivoracaceae</taxon>
        <taxon>Alcanivorax</taxon>
    </lineage>
</organism>
<feature type="transmembrane region" description="Helical" evidence="6">
    <location>
        <begin position="394"/>
        <end position="416"/>
    </location>
</feature>
<dbReference type="OrthoDB" id="5785171at2"/>
<comment type="subcellular location">
    <subcellularLocation>
        <location evidence="1">Cell membrane</location>
        <topology evidence="1">Multi-pass membrane protein</topology>
    </subcellularLocation>
</comment>
<dbReference type="KEGG" id="abo:ABO_0939"/>
<dbReference type="InterPro" id="IPR050833">
    <property type="entry name" value="Poly_Biosynth_Transport"/>
</dbReference>
<dbReference type="PANTHER" id="PTHR30250">
    <property type="entry name" value="PST FAMILY PREDICTED COLANIC ACID TRANSPORTER"/>
    <property type="match status" value="1"/>
</dbReference>
<keyword evidence="3 6" id="KW-0812">Transmembrane</keyword>
<dbReference type="eggNOG" id="COG2244">
    <property type="taxonomic scope" value="Bacteria"/>
</dbReference>
<dbReference type="AlphaFoldDB" id="Q0VR11"/>
<dbReference type="PANTHER" id="PTHR30250:SF11">
    <property type="entry name" value="O-ANTIGEN TRANSPORTER-RELATED"/>
    <property type="match status" value="1"/>
</dbReference>
<sequence>MLKSVLYKNFLSVGGMRLAGIPLTLATSVLLARLLGPEGYGYYSFAMALVPLLAIPVSSGLQQFATRQVVSYRLAEQFSLARGLVSLAGMWILLYSVLVFVFFLVASQLFPEIFEEKKWAIMLIAIFIIPFIGGNSVRCGMSKALGQPFWSELPLRLIQPALLLGIVVLLYLWGIKGANFAIYAQLISFSLAFIIAVIIFVLVAPADMREGNRTYEIGFWARSLIPFSLLSAVTLLGAQISIVLLGILGEPEAVAGMRVADRGAALVLLPLTTVNMIVAPYIARYFKQGDREKLQATLRLSSRLALLFALPAASLFLFFGEQIVGLVFGLEYIAYAFWPLVILSASQLFSVFCGSVGNVLAMSHQENRAVTGHILALSVNVILCFFLIPTYGAVGAALATGAGLIVWNLVLAYFVIKQVKVSPFPI</sequence>
<evidence type="ECO:0000256" key="2">
    <source>
        <dbReference type="ARBA" id="ARBA00022475"/>
    </source>
</evidence>
<feature type="transmembrane region" description="Helical" evidence="6">
    <location>
        <begin position="224"/>
        <end position="248"/>
    </location>
</feature>
<dbReference type="Pfam" id="PF01943">
    <property type="entry name" value="Polysacc_synt"/>
    <property type="match status" value="1"/>
</dbReference>
<keyword evidence="2" id="KW-1003">Cell membrane</keyword>
<feature type="transmembrane region" description="Helical" evidence="6">
    <location>
        <begin position="180"/>
        <end position="203"/>
    </location>
</feature>
<reference evidence="7 8" key="1">
    <citation type="journal article" date="2006" name="Nat. Biotechnol.">
        <title>Genome sequence of the ubiquitous hydrocarbon-degrading marine bacterium Alcanivorax borkumensis.</title>
        <authorList>
            <person name="Schneiker S."/>
            <person name="Martins dos Santos V.A.P."/>
            <person name="Bartels D."/>
            <person name="Bekel T."/>
            <person name="Brecht M."/>
            <person name="Buhrmester J."/>
            <person name="Chernikova T.N."/>
            <person name="Denaro R."/>
            <person name="Ferrer M."/>
            <person name="Gertler C."/>
            <person name="Goesmann A."/>
            <person name="Golyshina O.V."/>
            <person name="Kaminski F."/>
            <person name="Khachane A.N."/>
            <person name="Lang S."/>
            <person name="Linke B."/>
            <person name="McHardy A.C."/>
            <person name="Meyer F."/>
            <person name="Nechitaylo T."/>
            <person name="Puehler A."/>
            <person name="Regenhardt D."/>
            <person name="Rupp O."/>
            <person name="Sabirova J.S."/>
            <person name="Selbitschka W."/>
            <person name="Yakimov M.M."/>
            <person name="Timmis K.N."/>
            <person name="Vorhoelter F.-J."/>
            <person name="Weidner S."/>
            <person name="Kaiser O."/>
            <person name="Golyshin P.N."/>
        </authorList>
    </citation>
    <scope>NUCLEOTIDE SEQUENCE [LARGE SCALE GENOMIC DNA]</scope>
    <source>
        <strain evidence="8">ATCC 700651 / DSM 11573 / NCIMB 13689 / SK2</strain>
    </source>
</reference>
<feature type="transmembrane region" description="Helical" evidence="6">
    <location>
        <begin position="369"/>
        <end position="388"/>
    </location>
</feature>
<keyword evidence="8" id="KW-1185">Reference proteome</keyword>
<feature type="transmembrane region" description="Helical" evidence="6">
    <location>
        <begin position="41"/>
        <end position="62"/>
    </location>
</feature>
<accession>Q0VR11</accession>
<evidence type="ECO:0000256" key="4">
    <source>
        <dbReference type="ARBA" id="ARBA00022989"/>
    </source>
</evidence>
<dbReference type="HOGENOM" id="CLU_022017_5_4_6"/>
<feature type="transmembrane region" description="Helical" evidence="6">
    <location>
        <begin position="83"/>
        <end position="107"/>
    </location>
</feature>
<keyword evidence="5 6" id="KW-0472">Membrane</keyword>
<feature type="transmembrane region" description="Helical" evidence="6">
    <location>
        <begin position="336"/>
        <end position="357"/>
    </location>
</feature>
<dbReference type="EMBL" id="AM286690">
    <property type="protein sequence ID" value="CAL16387.1"/>
    <property type="molecule type" value="Genomic_DNA"/>
</dbReference>
<keyword evidence="4 6" id="KW-1133">Transmembrane helix</keyword>
<evidence type="ECO:0000313" key="8">
    <source>
        <dbReference type="Proteomes" id="UP000008871"/>
    </source>
</evidence>
<evidence type="ECO:0000313" key="7">
    <source>
        <dbReference type="EMBL" id="CAL16387.1"/>
    </source>
</evidence>
<feature type="transmembrane region" description="Helical" evidence="6">
    <location>
        <begin position="304"/>
        <end position="330"/>
    </location>
</feature>
<evidence type="ECO:0000256" key="3">
    <source>
        <dbReference type="ARBA" id="ARBA00022692"/>
    </source>
</evidence>
<proteinExistence type="predicted"/>
<dbReference type="RefSeq" id="WP_011588223.1">
    <property type="nucleotide sequence ID" value="NC_008260.1"/>
</dbReference>
<feature type="transmembrane region" description="Helical" evidence="6">
    <location>
        <begin position="263"/>
        <end position="283"/>
    </location>
</feature>
<dbReference type="STRING" id="393595.ABO_0939"/>
<evidence type="ECO:0000256" key="1">
    <source>
        <dbReference type="ARBA" id="ARBA00004651"/>
    </source>
</evidence>
<dbReference type="InterPro" id="IPR002797">
    <property type="entry name" value="Polysacc_synth"/>
</dbReference>
<evidence type="ECO:0000256" key="6">
    <source>
        <dbReference type="SAM" id="Phobius"/>
    </source>
</evidence>
<gene>
    <name evidence="7" type="ordered locus">ABO_0939</name>
</gene>